<evidence type="ECO:0000313" key="11">
    <source>
        <dbReference type="Proteomes" id="UP000612456"/>
    </source>
</evidence>
<dbReference type="InterPro" id="IPR051449">
    <property type="entry name" value="ABC-2_transporter_component"/>
</dbReference>
<keyword evidence="7 8" id="KW-0472">Membrane</keyword>
<feature type="transmembrane region" description="Helical" evidence="8">
    <location>
        <begin position="342"/>
        <end position="362"/>
    </location>
</feature>
<evidence type="ECO:0000256" key="2">
    <source>
        <dbReference type="ARBA" id="ARBA00007783"/>
    </source>
</evidence>
<keyword evidence="6 8" id="KW-1133">Transmembrane helix</keyword>
<protein>
    <submittedName>
        <fullName evidence="10">ABC transporter permease</fullName>
    </submittedName>
</protein>
<dbReference type="PANTHER" id="PTHR30294">
    <property type="entry name" value="MEMBRANE COMPONENT OF ABC TRANSPORTER YHHJ-RELATED"/>
    <property type="match status" value="1"/>
</dbReference>
<feature type="transmembrane region" description="Helical" evidence="8">
    <location>
        <begin position="260"/>
        <end position="281"/>
    </location>
</feature>
<comment type="subcellular location">
    <subcellularLocation>
        <location evidence="1">Cell membrane</location>
        <topology evidence="1">Multi-pass membrane protein</topology>
    </subcellularLocation>
</comment>
<keyword evidence="11" id="KW-1185">Reference proteome</keyword>
<keyword evidence="4" id="KW-1003">Cell membrane</keyword>
<comment type="similarity">
    <text evidence="2">Belongs to the ABC-2 integral membrane protein family.</text>
</comment>
<dbReference type="PANTHER" id="PTHR30294:SF48">
    <property type="entry name" value="LINEARMYCIN RESISTANCE PERMEASE PROTEIN LNRM"/>
    <property type="match status" value="1"/>
</dbReference>
<feature type="domain" description="ABC transmembrane type-2" evidence="9">
    <location>
        <begin position="139"/>
        <end position="367"/>
    </location>
</feature>
<evidence type="ECO:0000256" key="1">
    <source>
        <dbReference type="ARBA" id="ARBA00004651"/>
    </source>
</evidence>
<sequence>MNIMRIAFKELLVFRDFKMLIFMLITPVALMLILGTALTNNFNGSDKIGNIHVIYTNNSNDSSLAAHWEAFAQEAGKSGIRFEKISGNTDGKLEVQNNRYTGYMVMADTGLNYYGNNRSVIESSIVQGMLAVFADRYKLTAELDKADPENVKALLAGSKDYVKETSLHGAKQPGAMDYYAIAVTTLIILYSALTAGQMIETERKRNTAYRLLASPITKTEIFTGKIIGNLLLHTLFIVLIVFISKYMFAANWGGNLGMVFLVLFTEIVFALSLGLGISYVFKGEASGAVIMIIIQLAAFVGGAYFPTADSTGIMKTLSYYSPLRWSNDALLQIIYADNLSPAFIAIMLNIGIAALFLMVAVISMRRREGL</sequence>
<dbReference type="PROSITE" id="PS51012">
    <property type="entry name" value="ABC_TM2"/>
    <property type="match status" value="1"/>
</dbReference>
<keyword evidence="5 8" id="KW-0812">Transmembrane</keyword>
<feature type="transmembrane region" description="Helical" evidence="8">
    <location>
        <begin position="20"/>
        <end position="38"/>
    </location>
</feature>
<evidence type="ECO:0000313" key="10">
    <source>
        <dbReference type="EMBL" id="GGD76021.1"/>
    </source>
</evidence>
<feature type="transmembrane region" description="Helical" evidence="8">
    <location>
        <begin position="288"/>
        <end position="305"/>
    </location>
</feature>
<feature type="transmembrane region" description="Helical" evidence="8">
    <location>
        <begin position="226"/>
        <end position="248"/>
    </location>
</feature>
<proteinExistence type="inferred from homology"/>
<dbReference type="GO" id="GO:0005886">
    <property type="term" value="C:plasma membrane"/>
    <property type="evidence" value="ECO:0007669"/>
    <property type="project" value="UniProtKB-SubCell"/>
</dbReference>
<accession>A0A917DX36</accession>
<evidence type="ECO:0000256" key="6">
    <source>
        <dbReference type="ARBA" id="ARBA00022989"/>
    </source>
</evidence>
<evidence type="ECO:0000256" key="3">
    <source>
        <dbReference type="ARBA" id="ARBA00022448"/>
    </source>
</evidence>
<dbReference type="Proteomes" id="UP000612456">
    <property type="component" value="Unassembled WGS sequence"/>
</dbReference>
<dbReference type="Pfam" id="PF12698">
    <property type="entry name" value="ABC2_membrane_3"/>
    <property type="match status" value="1"/>
</dbReference>
<dbReference type="AlphaFoldDB" id="A0A917DX36"/>
<gene>
    <name evidence="10" type="ORF">GCM10010911_37540</name>
</gene>
<evidence type="ECO:0000256" key="8">
    <source>
        <dbReference type="SAM" id="Phobius"/>
    </source>
</evidence>
<evidence type="ECO:0000256" key="7">
    <source>
        <dbReference type="ARBA" id="ARBA00023136"/>
    </source>
</evidence>
<name>A0A917DX36_9BACL</name>
<dbReference type="EMBL" id="BMHP01000002">
    <property type="protein sequence ID" value="GGD76021.1"/>
    <property type="molecule type" value="Genomic_DNA"/>
</dbReference>
<comment type="caution">
    <text evidence="10">The sequence shown here is derived from an EMBL/GenBank/DDBJ whole genome shotgun (WGS) entry which is preliminary data.</text>
</comment>
<organism evidence="10 11">
    <name type="scientific">Paenibacillus nasutitermitis</name>
    <dbReference type="NCBI Taxonomy" id="1652958"/>
    <lineage>
        <taxon>Bacteria</taxon>
        <taxon>Bacillati</taxon>
        <taxon>Bacillota</taxon>
        <taxon>Bacilli</taxon>
        <taxon>Bacillales</taxon>
        <taxon>Paenibacillaceae</taxon>
        <taxon>Paenibacillus</taxon>
    </lineage>
</organism>
<dbReference type="GO" id="GO:0140359">
    <property type="term" value="F:ABC-type transporter activity"/>
    <property type="evidence" value="ECO:0007669"/>
    <property type="project" value="InterPro"/>
</dbReference>
<dbReference type="InterPro" id="IPR047817">
    <property type="entry name" value="ABC2_TM_bact-type"/>
</dbReference>
<evidence type="ECO:0000256" key="4">
    <source>
        <dbReference type="ARBA" id="ARBA00022475"/>
    </source>
</evidence>
<dbReference type="InterPro" id="IPR013525">
    <property type="entry name" value="ABC2_TM"/>
</dbReference>
<feature type="transmembrane region" description="Helical" evidence="8">
    <location>
        <begin position="178"/>
        <end position="196"/>
    </location>
</feature>
<reference evidence="10" key="1">
    <citation type="journal article" date="2014" name="Int. J. Syst. Evol. Microbiol.">
        <title>Complete genome sequence of Corynebacterium casei LMG S-19264T (=DSM 44701T), isolated from a smear-ripened cheese.</title>
        <authorList>
            <consortium name="US DOE Joint Genome Institute (JGI-PGF)"/>
            <person name="Walter F."/>
            <person name="Albersmeier A."/>
            <person name="Kalinowski J."/>
            <person name="Ruckert C."/>
        </authorList>
    </citation>
    <scope>NUCLEOTIDE SEQUENCE</scope>
    <source>
        <strain evidence="10">CGMCC 1.15178</strain>
    </source>
</reference>
<evidence type="ECO:0000256" key="5">
    <source>
        <dbReference type="ARBA" id="ARBA00022692"/>
    </source>
</evidence>
<evidence type="ECO:0000259" key="9">
    <source>
        <dbReference type="PROSITE" id="PS51012"/>
    </source>
</evidence>
<keyword evidence="3" id="KW-0813">Transport</keyword>
<reference evidence="10" key="2">
    <citation type="submission" date="2020-09" db="EMBL/GenBank/DDBJ databases">
        <authorList>
            <person name="Sun Q."/>
            <person name="Zhou Y."/>
        </authorList>
    </citation>
    <scope>NUCLEOTIDE SEQUENCE</scope>
    <source>
        <strain evidence="10">CGMCC 1.15178</strain>
    </source>
</reference>